<comment type="caution">
    <text evidence="1">The sequence shown here is derived from an EMBL/GenBank/DDBJ whole genome shotgun (WGS) entry which is preliminary data.</text>
</comment>
<evidence type="ECO:0000313" key="2">
    <source>
        <dbReference type="Proteomes" id="UP001642360"/>
    </source>
</evidence>
<reference evidence="1 2" key="1">
    <citation type="submission" date="2024-02" db="EMBL/GenBank/DDBJ databases">
        <authorList>
            <person name="Vignale AGUSTIN F."/>
            <person name="Sosa J E."/>
            <person name="Modenutti C."/>
        </authorList>
    </citation>
    <scope>NUCLEOTIDE SEQUENCE [LARGE SCALE GENOMIC DNA]</scope>
</reference>
<dbReference type="Proteomes" id="UP001642360">
    <property type="component" value="Unassembled WGS sequence"/>
</dbReference>
<sequence>MKEHPFKFLHKNFHGRHQGSKMGHYTPILALAIRQKVCKKLATPAMAPTPPLAGPTVGRFAPPKVHISKIQRE</sequence>
<accession>A0ABC8RPF4</accession>
<gene>
    <name evidence="1" type="ORF">ILEXP_LOCUS12287</name>
</gene>
<evidence type="ECO:0000313" key="1">
    <source>
        <dbReference type="EMBL" id="CAK9144538.1"/>
    </source>
</evidence>
<dbReference type="AlphaFoldDB" id="A0ABC8RPF4"/>
<name>A0ABC8RPF4_9AQUA</name>
<keyword evidence="2" id="KW-1185">Reference proteome</keyword>
<proteinExistence type="predicted"/>
<dbReference type="EMBL" id="CAUOFW020001398">
    <property type="protein sequence ID" value="CAK9144538.1"/>
    <property type="molecule type" value="Genomic_DNA"/>
</dbReference>
<protein>
    <submittedName>
        <fullName evidence="1">Uncharacterized protein</fullName>
    </submittedName>
</protein>
<organism evidence="1 2">
    <name type="scientific">Ilex paraguariensis</name>
    <name type="common">yerba mate</name>
    <dbReference type="NCBI Taxonomy" id="185542"/>
    <lineage>
        <taxon>Eukaryota</taxon>
        <taxon>Viridiplantae</taxon>
        <taxon>Streptophyta</taxon>
        <taxon>Embryophyta</taxon>
        <taxon>Tracheophyta</taxon>
        <taxon>Spermatophyta</taxon>
        <taxon>Magnoliopsida</taxon>
        <taxon>eudicotyledons</taxon>
        <taxon>Gunneridae</taxon>
        <taxon>Pentapetalae</taxon>
        <taxon>asterids</taxon>
        <taxon>campanulids</taxon>
        <taxon>Aquifoliales</taxon>
        <taxon>Aquifoliaceae</taxon>
        <taxon>Ilex</taxon>
    </lineage>
</organism>